<evidence type="ECO:0000259" key="1">
    <source>
        <dbReference type="Pfam" id="PF03478"/>
    </source>
</evidence>
<name>A0ABD1UQK5_9LAMI</name>
<dbReference type="PANTHER" id="PTHR44259">
    <property type="entry name" value="OS07G0183000 PROTEIN-RELATED"/>
    <property type="match status" value="1"/>
</dbReference>
<evidence type="ECO:0000313" key="3">
    <source>
        <dbReference type="Proteomes" id="UP001604336"/>
    </source>
</evidence>
<keyword evidence="3" id="KW-1185">Reference proteome</keyword>
<dbReference type="AlphaFoldDB" id="A0ABD1UQK5"/>
<dbReference type="InterPro" id="IPR005174">
    <property type="entry name" value="KIB1-4_b-propeller"/>
</dbReference>
<organism evidence="2 3">
    <name type="scientific">Abeliophyllum distichum</name>
    <dbReference type="NCBI Taxonomy" id="126358"/>
    <lineage>
        <taxon>Eukaryota</taxon>
        <taxon>Viridiplantae</taxon>
        <taxon>Streptophyta</taxon>
        <taxon>Embryophyta</taxon>
        <taxon>Tracheophyta</taxon>
        <taxon>Spermatophyta</taxon>
        <taxon>Magnoliopsida</taxon>
        <taxon>eudicotyledons</taxon>
        <taxon>Gunneridae</taxon>
        <taxon>Pentapetalae</taxon>
        <taxon>asterids</taxon>
        <taxon>lamiids</taxon>
        <taxon>Lamiales</taxon>
        <taxon>Oleaceae</taxon>
        <taxon>Forsythieae</taxon>
        <taxon>Abeliophyllum</taxon>
    </lineage>
</organism>
<dbReference type="EMBL" id="JBFOLK010000003">
    <property type="protein sequence ID" value="KAL2527338.1"/>
    <property type="molecule type" value="Genomic_DNA"/>
</dbReference>
<gene>
    <name evidence="2" type="ORF">Adt_12392</name>
</gene>
<sequence length="407" mass="47450">MYNLGIKRKRAKKIEVSKSSINPDWANIGIDILTVIERKINSIYDYLSFSVVCKNWNVVAIQSRRRRMIGSNKDKPLLLLPGDKFDKGIVYHNLDFDQGFTRLNLPRDFPRKYYGSSHGWLIEFDCTSFCFFLINPFTCQVVRVPTFILPASTVNYNDMRWPYTPYNILKAVLSADPLAFPNYFMMVIYGRKKKLALFQGSLQKWTHLENEQLYGGMHDIIHYKNRFHSIDEDGRVFAFNPSHPQSCDYIFIPRERYDSKIKRKYLVESPEGDLLKILRVPNDPVTRHSQRTLRFDIWKLLEVEGVTEWVAVENLGDVALFLGDNHSLSVVASNYSNCYKNSVYFTFEALEGHRLARPDEPFKSNWHLDTGMFKLGNARARVFKKLHPLFRLGKTPPIWIVPTLITS</sequence>
<dbReference type="Proteomes" id="UP001604336">
    <property type="component" value="Unassembled WGS sequence"/>
</dbReference>
<reference evidence="3" key="1">
    <citation type="submission" date="2024-07" db="EMBL/GenBank/DDBJ databases">
        <title>Two chromosome-level genome assemblies of Korean endemic species Abeliophyllum distichum and Forsythia ovata (Oleaceae).</title>
        <authorList>
            <person name="Jang H."/>
        </authorList>
    </citation>
    <scope>NUCLEOTIDE SEQUENCE [LARGE SCALE GENOMIC DNA]</scope>
</reference>
<accession>A0ABD1UQK5</accession>
<proteinExistence type="predicted"/>
<dbReference type="Pfam" id="PF03478">
    <property type="entry name" value="Beta-prop_KIB1-4"/>
    <property type="match status" value="1"/>
</dbReference>
<comment type="caution">
    <text evidence="2">The sequence shown here is derived from an EMBL/GenBank/DDBJ whole genome shotgun (WGS) entry which is preliminary data.</text>
</comment>
<evidence type="ECO:0000313" key="2">
    <source>
        <dbReference type="EMBL" id="KAL2527338.1"/>
    </source>
</evidence>
<dbReference type="PANTHER" id="PTHR44259:SF107">
    <property type="entry name" value="F-BOX PROTEIN SKIP23-LIKE"/>
    <property type="match status" value="1"/>
</dbReference>
<feature type="domain" description="KIB1-4 beta-propeller" evidence="1">
    <location>
        <begin position="100"/>
        <end position="351"/>
    </location>
</feature>
<protein>
    <submittedName>
        <fullName evidence="2">F-box protein</fullName>
    </submittedName>
</protein>
<dbReference type="InterPro" id="IPR050942">
    <property type="entry name" value="F-box_BR-signaling"/>
</dbReference>